<dbReference type="AlphaFoldDB" id="A0AA37UWR0"/>
<dbReference type="Gene3D" id="3.30.230.10">
    <property type="match status" value="1"/>
</dbReference>
<evidence type="ECO:0000256" key="8">
    <source>
        <dbReference type="ARBA" id="ARBA00022741"/>
    </source>
</evidence>
<keyword evidence="8 13" id="KW-0547">Nucleotide-binding</keyword>
<dbReference type="InterPro" id="IPR020568">
    <property type="entry name" value="Ribosomal_Su5_D2-typ_SF"/>
</dbReference>
<comment type="similarity">
    <text evidence="2 13">Belongs to the GHMP kinase family. Homoserine kinase subfamily.</text>
</comment>
<comment type="function">
    <text evidence="12 13">Catalyzes the ATP-dependent phosphorylation of L-homoserine to L-homoserine phosphate.</text>
</comment>
<evidence type="ECO:0000256" key="3">
    <source>
        <dbReference type="ARBA" id="ARBA00012078"/>
    </source>
</evidence>
<feature type="domain" description="GHMP kinase C-terminal" evidence="15">
    <location>
        <begin position="227"/>
        <end position="274"/>
    </location>
</feature>
<dbReference type="PRINTS" id="PR00958">
    <property type="entry name" value="HOMSERKINASE"/>
</dbReference>
<reference evidence="16" key="1">
    <citation type="journal article" date="2014" name="Int. J. Syst. Evol. Microbiol.">
        <title>Complete genome sequence of Corynebacterium casei LMG S-19264T (=DSM 44701T), isolated from a smear-ripened cheese.</title>
        <authorList>
            <consortium name="US DOE Joint Genome Institute (JGI-PGF)"/>
            <person name="Walter F."/>
            <person name="Albersmeier A."/>
            <person name="Kalinowski J."/>
            <person name="Ruckert C."/>
        </authorList>
    </citation>
    <scope>NUCLEOTIDE SEQUENCE</scope>
    <source>
        <strain evidence="16">NBRC 112290</strain>
    </source>
</reference>
<keyword evidence="7 13" id="KW-0791">Threonine biosynthesis</keyword>
<evidence type="ECO:0000256" key="6">
    <source>
        <dbReference type="ARBA" id="ARBA00022679"/>
    </source>
</evidence>
<dbReference type="InterPro" id="IPR006203">
    <property type="entry name" value="GHMP_knse_ATP-bd_CS"/>
</dbReference>
<keyword evidence="17" id="KW-1185">Reference proteome</keyword>
<proteinExistence type="inferred from homology"/>
<dbReference type="InterPro" id="IPR013750">
    <property type="entry name" value="GHMP_kinase_C_dom"/>
</dbReference>
<evidence type="ECO:0000256" key="7">
    <source>
        <dbReference type="ARBA" id="ARBA00022697"/>
    </source>
</evidence>
<dbReference type="PROSITE" id="PS00627">
    <property type="entry name" value="GHMP_KINASES_ATP"/>
    <property type="match status" value="1"/>
</dbReference>
<dbReference type="GO" id="GO:0005524">
    <property type="term" value="F:ATP binding"/>
    <property type="evidence" value="ECO:0007669"/>
    <property type="project" value="UniProtKB-UniRule"/>
</dbReference>
<dbReference type="Pfam" id="PF08544">
    <property type="entry name" value="GHMP_kinases_C"/>
    <property type="match status" value="1"/>
</dbReference>
<dbReference type="InterPro" id="IPR014721">
    <property type="entry name" value="Ribsml_uS5_D2-typ_fold_subgr"/>
</dbReference>
<feature type="domain" description="GHMP kinase N-terminal" evidence="14">
    <location>
        <begin position="64"/>
        <end position="147"/>
    </location>
</feature>
<comment type="caution">
    <text evidence="16">The sequence shown here is derived from an EMBL/GenBank/DDBJ whole genome shotgun (WGS) entry which is preliminary data.</text>
</comment>
<dbReference type="GO" id="GO:0004413">
    <property type="term" value="F:homoserine kinase activity"/>
    <property type="evidence" value="ECO:0007669"/>
    <property type="project" value="UniProtKB-UniRule"/>
</dbReference>
<evidence type="ECO:0000259" key="15">
    <source>
        <dbReference type="Pfam" id="PF08544"/>
    </source>
</evidence>
<dbReference type="EMBL" id="BSUM01000001">
    <property type="protein sequence ID" value="GMA30682.1"/>
    <property type="molecule type" value="Genomic_DNA"/>
</dbReference>
<evidence type="ECO:0000256" key="10">
    <source>
        <dbReference type="ARBA" id="ARBA00022840"/>
    </source>
</evidence>
<evidence type="ECO:0000313" key="17">
    <source>
        <dbReference type="Proteomes" id="UP001157161"/>
    </source>
</evidence>
<dbReference type="Gene3D" id="3.30.70.890">
    <property type="entry name" value="GHMP kinase, C-terminal domain"/>
    <property type="match status" value="1"/>
</dbReference>
<dbReference type="Pfam" id="PF00288">
    <property type="entry name" value="GHMP_kinases_N"/>
    <property type="match status" value="1"/>
</dbReference>
<reference evidence="16" key="2">
    <citation type="submission" date="2023-02" db="EMBL/GenBank/DDBJ databases">
        <authorList>
            <person name="Sun Q."/>
            <person name="Mori K."/>
        </authorList>
    </citation>
    <scope>NUCLEOTIDE SEQUENCE</scope>
    <source>
        <strain evidence="16">NBRC 112290</strain>
    </source>
</reference>
<evidence type="ECO:0000256" key="2">
    <source>
        <dbReference type="ARBA" id="ARBA00007370"/>
    </source>
</evidence>
<dbReference type="Proteomes" id="UP001157161">
    <property type="component" value="Unassembled WGS sequence"/>
</dbReference>
<dbReference type="SUPFAM" id="SSF55060">
    <property type="entry name" value="GHMP Kinase, C-terminal domain"/>
    <property type="match status" value="1"/>
</dbReference>
<dbReference type="PANTHER" id="PTHR20861">
    <property type="entry name" value="HOMOSERINE/4-DIPHOSPHOCYTIDYL-2-C-METHYL-D-ERYTHRITOL KINASE"/>
    <property type="match status" value="1"/>
</dbReference>
<dbReference type="GO" id="GO:0009088">
    <property type="term" value="P:threonine biosynthetic process"/>
    <property type="evidence" value="ECO:0007669"/>
    <property type="project" value="UniProtKB-UniRule"/>
</dbReference>
<feature type="binding site" evidence="13">
    <location>
        <begin position="92"/>
        <end position="102"/>
    </location>
    <ligand>
        <name>ATP</name>
        <dbReference type="ChEBI" id="CHEBI:30616"/>
    </ligand>
</feature>
<comment type="pathway">
    <text evidence="1 13">Amino-acid biosynthesis; L-threonine biosynthesis; L-threonine from L-aspartate: step 4/5.</text>
</comment>
<dbReference type="InterPro" id="IPR006204">
    <property type="entry name" value="GHMP_kinase_N_dom"/>
</dbReference>
<evidence type="ECO:0000256" key="1">
    <source>
        <dbReference type="ARBA" id="ARBA00005015"/>
    </source>
</evidence>
<comment type="catalytic activity">
    <reaction evidence="11 13">
        <text>L-homoserine + ATP = O-phospho-L-homoserine + ADP + H(+)</text>
        <dbReference type="Rhea" id="RHEA:13985"/>
        <dbReference type="ChEBI" id="CHEBI:15378"/>
        <dbReference type="ChEBI" id="CHEBI:30616"/>
        <dbReference type="ChEBI" id="CHEBI:57476"/>
        <dbReference type="ChEBI" id="CHEBI:57590"/>
        <dbReference type="ChEBI" id="CHEBI:456216"/>
        <dbReference type="EC" id="2.7.1.39"/>
    </reaction>
</comment>
<accession>A0AA37UWR0</accession>
<evidence type="ECO:0000256" key="11">
    <source>
        <dbReference type="ARBA" id="ARBA00049375"/>
    </source>
</evidence>
<dbReference type="EC" id="2.7.1.39" evidence="3 13"/>
<evidence type="ECO:0000313" key="16">
    <source>
        <dbReference type="EMBL" id="GMA30682.1"/>
    </source>
</evidence>
<dbReference type="InterPro" id="IPR036554">
    <property type="entry name" value="GHMP_kinase_C_sf"/>
</dbReference>
<organism evidence="16 17">
    <name type="scientific">Litorihabitans aurantiacus</name>
    <dbReference type="NCBI Taxonomy" id="1930061"/>
    <lineage>
        <taxon>Bacteria</taxon>
        <taxon>Bacillati</taxon>
        <taxon>Actinomycetota</taxon>
        <taxon>Actinomycetes</taxon>
        <taxon>Micrococcales</taxon>
        <taxon>Beutenbergiaceae</taxon>
        <taxon>Litorihabitans</taxon>
    </lineage>
</organism>
<gene>
    <name evidence="13 16" type="primary">thrB</name>
    <name evidence="16" type="ORF">GCM10025875_06740</name>
</gene>
<keyword evidence="5 13" id="KW-0028">Amino-acid biosynthesis</keyword>
<dbReference type="InterPro" id="IPR000870">
    <property type="entry name" value="Homoserine_kinase"/>
</dbReference>
<keyword evidence="13" id="KW-0963">Cytoplasm</keyword>
<comment type="subcellular location">
    <subcellularLocation>
        <location evidence="13">Cytoplasm</location>
    </subcellularLocation>
</comment>
<dbReference type="HAMAP" id="MF_00384">
    <property type="entry name" value="Homoser_kinase"/>
    <property type="match status" value="1"/>
</dbReference>
<keyword evidence="6 13" id="KW-0808">Transferase</keyword>
<protein>
    <recommendedName>
        <fullName evidence="4 13">Homoserine kinase</fullName>
        <shortName evidence="13">HK</shortName>
        <shortName evidence="13">HSK</shortName>
        <ecNumber evidence="3 13">2.7.1.39</ecNumber>
    </recommendedName>
</protein>
<dbReference type="RefSeq" id="WP_284249389.1">
    <property type="nucleotide sequence ID" value="NZ_BSUM01000001.1"/>
</dbReference>
<evidence type="ECO:0000256" key="4">
    <source>
        <dbReference type="ARBA" id="ARBA00017858"/>
    </source>
</evidence>
<sequence length="303" mass="30886">MRIANDSVRVRVPATSANLGPGFDVLGIALGLHDVVEVRATAGATRTAVRGEGAQTVPDGEDHLVVRAVRAGLEHAGAPQVGLDLSAYNRIPHGRGLGSSAAAVVAGLVAARGLISEPEALADDVVLELATAWEGHPDNAAAAIYGGATLAWAPGAAAGETARTVRAERLDVDAALTCTAFIPATELATKVARGVLPDVVPHADAAFTGSRTALLVLALAGRTDLMMTATEDRLHQPYRRDVLSDSSELVDALRAAGHPAVISGAGPTVLVLGTVPERLESAVVARGWRAVRLPVDHAGAAAV</sequence>
<name>A0AA37UWR0_9MICO</name>
<evidence type="ECO:0000256" key="13">
    <source>
        <dbReference type="HAMAP-Rule" id="MF_00384"/>
    </source>
</evidence>
<dbReference type="PIRSF" id="PIRSF000676">
    <property type="entry name" value="Homoser_kin"/>
    <property type="match status" value="1"/>
</dbReference>
<dbReference type="PANTHER" id="PTHR20861:SF1">
    <property type="entry name" value="HOMOSERINE KINASE"/>
    <property type="match status" value="1"/>
</dbReference>
<evidence type="ECO:0000256" key="12">
    <source>
        <dbReference type="ARBA" id="ARBA00049954"/>
    </source>
</evidence>
<keyword evidence="10 13" id="KW-0067">ATP-binding</keyword>
<dbReference type="SUPFAM" id="SSF54211">
    <property type="entry name" value="Ribosomal protein S5 domain 2-like"/>
    <property type="match status" value="1"/>
</dbReference>
<keyword evidence="9 13" id="KW-0418">Kinase</keyword>
<dbReference type="NCBIfam" id="TIGR00191">
    <property type="entry name" value="thrB"/>
    <property type="match status" value="1"/>
</dbReference>
<evidence type="ECO:0000256" key="9">
    <source>
        <dbReference type="ARBA" id="ARBA00022777"/>
    </source>
</evidence>
<dbReference type="GO" id="GO:0005737">
    <property type="term" value="C:cytoplasm"/>
    <property type="evidence" value="ECO:0007669"/>
    <property type="project" value="UniProtKB-SubCell"/>
</dbReference>
<evidence type="ECO:0000259" key="14">
    <source>
        <dbReference type="Pfam" id="PF00288"/>
    </source>
</evidence>
<evidence type="ECO:0000256" key="5">
    <source>
        <dbReference type="ARBA" id="ARBA00022605"/>
    </source>
</evidence>